<dbReference type="InterPro" id="IPR036237">
    <property type="entry name" value="Xyl_isomerase-like_sf"/>
</dbReference>
<gene>
    <name evidence="6" type="primary">rhaA</name>
    <name evidence="8" type="ORF">NG895_21285</name>
</gene>
<protein>
    <recommendedName>
        <fullName evidence="6 7">L-rhamnose isomerase</fullName>
        <ecNumber evidence="6 7">5.3.1.14</ecNumber>
    </recommendedName>
</protein>
<evidence type="ECO:0000256" key="5">
    <source>
        <dbReference type="ARBA" id="ARBA00023308"/>
    </source>
</evidence>
<dbReference type="InterPro" id="IPR009308">
    <property type="entry name" value="Rhamnose_isomerase"/>
</dbReference>
<dbReference type="SUPFAM" id="SSF51658">
    <property type="entry name" value="Xylose isomerase-like"/>
    <property type="match status" value="1"/>
</dbReference>
<dbReference type="EC" id="5.3.1.14" evidence="6 7"/>
<dbReference type="AlphaFoldDB" id="A0A9X2FCK2"/>
<evidence type="ECO:0000313" key="9">
    <source>
        <dbReference type="Proteomes" id="UP001155241"/>
    </source>
</evidence>
<proteinExistence type="inferred from homology"/>
<comment type="function">
    <text evidence="6">Catalyzes the interconversion of L-rhamnose and L-rhamnulose.</text>
</comment>
<dbReference type="PANTHER" id="PTHR30268:SF0">
    <property type="entry name" value="L-RHAMNOSE ISOMERASE"/>
    <property type="match status" value="1"/>
</dbReference>
<feature type="binding site" evidence="6">
    <location>
        <position position="266"/>
    </location>
    <ligand>
        <name>Mn(2+)</name>
        <dbReference type="ChEBI" id="CHEBI:29035"/>
    </ligand>
</feature>
<feature type="binding site" evidence="6">
    <location>
        <position position="300"/>
    </location>
    <ligand>
        <name>Mn(2+)</name>
        <dbReference type="ChEBI" id="CHEBI:29035"/>
    </ligand>
</feature>
<evidence type="ECO:0000256" key="1">
    <source>
        <dbReference type="ARBA" id="ARBA00022490"/>
    </source>
</evidence>
<keyword evidence="1 6" id="KW-0963">Cytoplasm</keyword>
<dbReference type="RefSeq" id="WP_252854554.1">
    <property type="nucleotide sequence ID" value="NZ_JAMXLR010000073.1"/>
</dbReference>
<keyword evidence="4 6" id="KW-0413">Isomerase</keyword>
<dbReference type="InterPro" id="IPR050337">
    <property type="entry name" value="L-rhamnose_isomerase"/>
</dbReference>
<comment type="similarity">
    <text evidence="6">Belongs to the rhamnose isomerase family.</text>
</comment>
<evidence type="ECO:0000256" key="7">
    <source>
        <dbReference type="NCBIfam" id="TIGR01748"/>
    </source>
</evidence>
<name>A0A9X2FCK2_9BACT</name>
<accession>A0A9X2FCK2</accession>
<dbReference type="GO" id="GO:0019324">
    <property type="term" value="P:L-lyxose metabolic process"/>
    <property type="evidence" value="ECO:0007669"/>
    <property type="project" value="TreeGrafter"/>
</dbReference>
<organism evidence="8 9">
    <name type="scientific">Aeoliella straminimaris</name>
    <dbReference type="NCBI Taxonomy" id="2954799"/>
    <lineage>
        <taxon>Bacteria</taxon>
        <taxon>Pseudomonadati</taxon>
        <taxon>Planctomycetota</taxon>
        <taxon>Planctomycetia</taxon>
        <taxon>Pirellulales</taxon>
        <taxon>Lacipirellulaceae</taxon>
        <taxon>Aeoliella</taxon>
    </lineage>
</organism>
<dbReference type="HAMAP" id="MF_00541">
    <property type="entry name" value="RhaA"/>
    <property type="match status" value="1"/>
</dbReference>
<evidence type="ECO:0000256" key="4">
    <source>
        <dbReference type="ARBA" id="ARBA00023235"/>
    </source>
</evidence>
<comment type="pathway">
    <text evidence="6">Carbohydrate degradation; L-rhamnose degradation; glycerone phosphate from L-rhamnose: step 1/3.</text>
</comment>
<dbReference type="Gene3D" id="3.20.20.150">
    <property type="entry name" value="Divalent-metal-dependent TIM barrel enzymes"/>
    <property type="match status" value="1"/>
</dbReference>
<feature type="binding site" evidence="6">
    <location>
        <position position="298"/>
    </location>
    <ligand>
        <name>Mn(2+)</name>
        <dbReference type="ChEBI" id="CHEBI:29035"/>
    </ligand>
</feature>
<dbReference type="Pfam" id="PF06134">
    <property type="entry name" value="RhaA"/>
    <property type="match status" value="1"/>
</dbReference>
<comment type="catalytic activity">
    <reaction evidence="6">
        <text>L-rhamnopyranose = L-rhamnulose</text>
        <dbReference type="Rhea" id="RHEA:23160"/>
        <dbReference type="ChEBI" id="CHEBI:17897"/>
        <dbReference type="ChEBI" id="CHEBI:62346"/>
        <dbReference type="EC" id="5.3.1.14"/>
    </reaction>
</comment>
<dbReference type="GO" id="GO:0008740">
    <property type="term" value="F:L-rhamnose isomerase activity"/>
    <property type="evidence" value="ECO:0007669"/>
    <property type="project" value="UniProtKB-UniRule"/>
</dbReference>
<dbReference type="PANTHER" id="PTHR30268">
    <property type="entry name" value="L-RHAMNOSE ISOMERASE"/>
    <property type="match status" value="1"/>
</dbReference>
<keyword evidence="3 6" id="KW-0464">Manganese</keyword>
<dbReference type="GO" id="GO:0005737">
    <property type="term" value="C:cytoplasm"/>
    <property type="evidence" value="ECO:0007669"/>
    <property type="project" value="UniProtKB-SubCell"/>
</dbReference>
<evidence type="ECO:0000256" key="3">
    <source>
        <dbReference type="ARBA" id="ARBA00023211"/>
    </source>
</evidence>
<dbReference type="Proteomes" id="UP001155241">
    <property type="component" value="Unassembled WGS sequence"/>
</dbReference>
<keyword evidence="9" id="KW-1185">Reference proteome</keyword>
<reference evidence="8" key="1">
    <citation type="submission" date="2022-06" db="EMBL/GenBank/DDBJ databases">
        <title>Aeoliella straminimaris, a novel planctomycete from sediments.</title>
        <authorList>
            <person name="Vitorino I.R."/>
            <person name="Lage O.M."/>
        </authorList>
    </citation>
    <scope>NUCLEOTIDE SEQUENCE</scope>
    <source>
        <strain evidence="8">ICT_H6.2</strain>
    </source>
</reference>
<comment type="cofactor">
    <cofactor evidence="6">
        <name>Mn(2+)</name>
        <dbReference type="ChEBI" id="CHEBI:29035"/>
    </cofactor>
    <text evidence="6">Binds 1 Mn(2+) ion per subunit.</text>
</comment>
<evidence type="ECO:0000313" key="8">
    <source>
        <dbReference type="EMBL" id="MCO6046440.1"/>
    </source>
</evidence>
<dbReference type="NCBIfam" id="NF002203">
    <property type="entry name" value="PRK01076.1"/>
    <property type="match status" value="1"/>
</dbReference>
<keyword evidence="5 6" id="KW-0684">Rhamnose metabolism</keyword>
<dbReference type="NCBIfam" id="TIGR01748">
    <property type="entry name" value="rhaA"/>
    <property type="match status" value="1"/>
</dbReference>
<keyword evidence="2 6" id="KW-0479">Metal-binding</keyword>
<dbReference type="EMBL" id="JAMXLR010000073">
    <property type="protein sequence ID" value="MCO6046440.1"/>
    <property type="molecule type" value="Genomic_DNA"/>
</dbReference>
<dbReference type="GO" id="GO:0019301">
    <property type="term" value="P:rhamnose catabolic process"/>
    <property type="evidence" value="ECO:0007669"/>
    <property type="project" value="UniProtKB-UniRule"/>
</dbReference>
<sequence length="429" mass="47658">MPSSDQRVEQAYELARDLYASLGVDAEQAMSRLRQIPISLHCWQGDDVVGFEQSGDELGGGLAVTGNYPGKASTPDELRMDLQQAYSLIPGNHRLNLHAIYGEFGDHVPDRNEIGPEHFTGWIDWAKEQQLGLDFNPTYFAHPLAADGMTLSHPDAKMRNFWIEHGQACRQIGATMGAALGTPAVTNSWIPDGMKDTPADRKAPRERLADSLDAVFAEPIDPAQNLDAVECKLFGIGSESYVVGSHEFYLGYAISRQKLLCLDAGHFHPTEVISDKISSVLTYVPELLLHVSRGVRWDSDHVVTYNQELYEIAAELVRGGYLERTHIGLDFFDASINRIAAWAIGTRNMIKALLAALLEPTAKLREFEEQGDFTARLALMEEIKTLPLGPVWDYYCLQAGVPVGMDWLDQVRQYERSTLINRSGTPAVL</sequence>
<evidence type="ECO:0000256" key="2">
    <source>
        <dbReference type="ARBA" id="ARBA00022723"/>
    </source>
</evidence>
<evidence type="ECO:0000256" key="6">
    <source>
        <dbReference type="HAMAP-Rule" id="MF_00541"/>
    </source>
</evidence>
<dbReference type="GO" id="GO:0030145">
    <property type="term" value="F:manganese ion binding"/>
    <property type="evidence" value="ECO:0007669"/>
    <property type="project" value="UniProtKB-UniRule"/>
</dbReference>
<comment type="subcellular location">
    <subcellularLocation>
        <location evidence="6">Cytoplasm</location>
    </subcellularLocation>
</comment>
<comment type="caution">
    <text evidence="8">The sequence shown here is derived from an EMBL/GenBank/DDBJ whole genome shotgun (WGS) entry which is preliminary data.</text>
</comment>